<name>A0AAE8MRT4_9PEZI</name>
<dbReference type="Proteomes" id="UP001187682">
    <property type="component" value="Unassembled WGS sequence"/>
</dbReference>
<comment type="caution">
    <text evidence="2">The sequence shown here is derived from an EMBL/GenBank/DDBJ whole genome shotgun (WGS) entry which is preliminary data.</text>
</comment>
<keyword evidence="3" id="KW-1185">Reference proteome</keyword>
<evidence type="ECO:0000313" key="3">
    <source>
        <dbReference type="Proteomes" id="UP001187682"/>
    </source>
</evidence>
<dbReference type="PANTHER" id="PTHR40788:SF2">
    <property type="entry name" value="CLR5 DOMAIN-CONTAINING PROTEIN"/>
    <property type="match status" value="1"/>
</dbReference>
<dbReference type="AlphaFoldDB" id="A0AAE8MRT4"/>
<evidence type="ECO:0000313" key="2">
    <source>
        <dbReference type="EMBL" id="SPN98454.1"/>
    </source>
</evidence>
<accession>A0AAE8MRT4</accession>
<dbReference type="EMBL" id="ONZQ02000002">
    <property type="protein sequence ID" value="SPN98454.1"/>
    <property type="molecule type" value="Genomic_DNA"/>
</dbReference>
<sequence length="261" mass="29994">MVSHADDWIDYDYGDDDDDDGASRNEVPVGTSSPDLPSPGLEGVRNEARKRSKNIASSFNTLRAIVERHEAAIQRRWVKKIKRQRLKTLLAAWPNMAVSHRPDFKASRNSLDKRESNLRYRTELMWPYINQEDLSQERSLLLLINSRGRHTPPNFTGADFSAISCFMPKVKPGATLHPDVMILQDVTNAKDYGKLLGWHEHKDAKDWMDIYRQFRTDEGLLVLEVQEQILAFLVDCCRQILHDISQETLTSDAFPFSQNPN</sequence>
<dbReference type="PANTHER" id="PTHR40788">
    <property type="entry name" value="CLR5 DOMAIN-CONTAINING PROTEIN-RELATED"/>
    <property type="match status" value="1"/>
</dbReference>
<evidence type="ECO:0000256" key="1">
    <source>
        <dbReference type="SAM" id="MobiDB-lite"/>
    </source>
</evidence>
<protein>
    <submittedName>
        <fullName evidence="2">Uncharacterized protein</fullName>
    </submittedName>
</protein>
<feature type="compositionally biased region" description="Acidic residues" evidence="1">
    <location>
        <begin position="8"/>
        <end position="20"/>
    </location>
</feature>
<gene>
    <name evidence="2" type="ORF">DNG_01498</name>
</gene>
<proteinExistence type="predicted"/>
<feature type="region of interest" description="Disordered" evidence="1">
    <location>
        <begin position="1"/>
        <end position="49"/>
    </location>
</feature>
<organism evidence="2 3">
    <name type="scientific">Cephalotrichum gorgonifer</name>
    <dbReference type="NCBI Taxonomy" id="2041049"/>
    <lineage>
        <taxon>Eukaryota</taxon>
        <taxon>Fungi</taxon>
        <taxon>Dikarya</taxon>
        <taxon>Ascomycota</taxon>
        <taxon>Pezizomycotina</taxon>
        <taxon>Sordariomycetes</taxon>
        <taxon>Hypocreomycetidae</taxon>
        <taxon>Microascales</taxon>
        <taxon>Microascaceae</taxon>
        <taxon>Cephalotrichum</taxon>
    </lineage>
</organism>
<reference evidence="2" key="1">
    <citation type="submission" date="2018-03" db="EMBL/GenBank/DDBJ databases">
        <authorList>
            <person name="Guldener U."/>
        </authorList>
    </citation>
    <scope>NUCLEOTIDE SEQUENCE</scope>
</reference>